<feature type="region of interest" description="Disordered" evidence="1">
    <location>
        <begin position="78"/>
        <end position="120"/>
    </location>
</feature>
<evidence type="ECO:0000256" key="1">
    <source>
        <dbReference type="SAM" id="MobiDB-lite"/>
    </source>
</evidence>
<sequence length="120" mass="12612">MTQEFRNKQQVQPASSDTRQVGMAGRGGLAGGRAAAGVATGAPRGESHCPTARGALTSRGQDHVTADRCCHEAPGKVHDLRKGWAPPAYMTPASEPHRPPLLPPHTAQRPPPQAHSCCLP</sequence>
<dbReference type="EMBL" id="VSRR010025340">
    <property type="protein sequence ID" value="MPC66819.1"/>
    <property type="molecule type" value="Genomic_DNA"/>
</dbReference>
<reference evidence="2 3" key="1">
    <citation type="submission" date="2019-05" db="EMBL/GenBank/DDBJ databases">
        <title>Another draft genome of Portunus trituberculatus and its Hox gene families provides insights of decapod evolution.</title>
        <authorList>
            <person name="Jeong J.-H."/>
            <person name="Song I."/>
            <person name="Kim S."/>
            <person name="Choi T."/>
            <person name="Kim D."/>
            <person name="Ryu S."/>
            <person name="Kim W."/>
        </authorList>
    </citation>
    <scope>NUCLEOTIDE SEQUENCE [LARGE SCALE GENOMIC DNA]</scope>
    <source>
        <tissue evidence="2">Muscle</tissue>
    </source>
</reference>
<feature type="compositionally biased region" description="Pro residues" evidence="1">
    <location>
        <begin position="99"/>
        <end position="113"/>
    </location>
</feature>
<gene>
    <name evidence="2" type="ORF">E2C01_060972</name>
</gene>
<keyword evidence="3" id="KW-1185">Reference proteome</keyword>
<evidence type="ECO:0000313" key="2">
    <source>
        <dbReference type="EMBL" id="MPC66819.1"/>
    </source>
</evidence>
<dbReference type="Proteomes" id="UP000324222">
    <property type="component" value="Unassembled WGS sequence"/>
</dbReference>
<organism evidence="2 3">
    <name type="scientific">Portunus trituberculatus</name>
    <name type="common">Swimming crab</name>
    <name type="synonym">Neptunus trituberculatus</name>
    <dbReference type="NCBI Taxonomy" id="210409"/>
    <lineage>
        <taxon>Eukaryota</taxon>
        <taxon>Metazoa</taxon>
        <taxon>Ecdysozoa</taxon>
        <taxon>Arthropoda</taxon>
        <taxon>Crustacea</taxon>
        <taxon>Multicrustacea</taxon>
        <taxon>Malacostraca</taxon>
        <taxon>Eumalacostraca</taxon>
        <taxon>Eucarida</taxon>
        <taxon>Decapoda</taxon>
        <taxon>Pleocyemata</taxon>
        <taxon>Brachyura</taxon>
        <taxon>Eubrachyura</taxon>
        <taxon>Portunoidea</taxon>
        <taxon>Portunidae</taxon>
        <taxon>Portuninae</taxon>
        <taxon>Portunus</taxon>
    </lineage>
</organism>
<feature type="compositionally biased region" description="Polar residues" evidence="1">
    <location>
        <begin position="1"/>
        <end position="19"/>
    </location>
</feature>
<accession>A0A5B7HAI2</accession>
<proteinExistence type="predicted"/>
<evidence type="ECO:0000313" key="3">
    <source>
        <dbReference type="Proteomes" id="UP000324222"/>
    </source>
</evidence>
<name>A0A5B7HAI2_PORTR</name>
<feature type="compositionally biased region" description="Low complexity" evidence="1">
    <location>
        <begin position="32"/>
        <end position="44"/>
    </location>
</feature>
<dbReference type="AlphaFoldDB" id="A0A5B7HAI2"/>
<comment type="caution">
    <text evidence="2">The sequence shown here is derived from an EMBL/GenBank/DDBJ whole genome shotgun (WGS) entry which is preliminary data.</text>
</comment>
<feature type="region of interest" description="Disordered" evidence="1">
    <location>
        <begin position="1"/>
        <end position="60"/>
    </location>
</feature>
<protein>
    <submittedName>
        <fullName evidence="2">Uncharacterized protein</fullName>
    </submittedName>
</protein>